<dbReference type="InterPro" id="IPR010499">
    <property type="entry name" value="AraC_E-bd"/>
</dbReference>
<dbReference type="EMBL" id="FRDI01000011">
    <property type="protein sequence ID" value="SHN69479.1"/>
    <property type="molecule type" value="Genomic_DNA"/>
</dbReference>
<dbReference type="InterPro" id="IPR050908">
    <property type="entry name" value="SmbC-like"/>
</dbReference>
<accession>A0A1M7TFE0</accession>
<dbReference type="PANTHER" id="PTHR40055:SF1">
    <property type="entry name" value="TRANSCRIPTIONAL REGULATOR YGIV-RELATED"/>
    <property type="match status" value="1"/>
</dbReference>
<dbReference type="InterPro" id="IPR029442">
    <property type="entry name" value="GyrI-like"/>
</dbReference>
<dbReference type="SUPFAM" id="SSF55136">
    <property type="entry name" value="Probable bacterial effector-binding domain"/>
    <property type="match status" value="1"/>
</dbReference>
<keyword evidence="3" id="KW-1185">Reference proteome</keyword>
<dbReference type="SMART" id="SM00871">
    <property type="entry name" value="AraC_E_bind"/>
    <property type="match status" value="1"/>
</dbReference>
<dbReference type="Pfam" id="PF06445">
    <property type="entry name" value="GyrI-like"/>
    <property type="match status" value="1"/>
</dbReference>
<dbReference type="STRING" id="1121455.SAMN02745728_01954"/>
<reference evidence="2 3" key="1">
    <citation type="submission" date="2016-12" db="EMBL/GenBank/DDBJ databases">
        <authorList>
            <person name="Song W.-J."/>
            <person name="Kurnit D.M."/>
        </authorList>
    </citation>
    <scope>NUCLEOTIDE SEQUENCE [LARGE SCALE GENOMIC DNA]</scope>
    <source>
        <strain evidence="2 3">DSM 11393</strain>
    </source>
</reference>
<dbReference type="PANTHER" id="PTHR40055">
    <property type="entry name" value="TRANSCRIPTIONAL REGULATOR YGIV-RELATED"/>
    <property type="match status" value="1"/>
</dbReference>
<dbReference type="OrthoDB" id="5337216at2"/>
<sequence length="153" mass="17069">MNQDITILDLPATTVISKRFITSLETIAEDMGKVFTDLLNELTEAEAAMMAPPFALYYCEDFDPKHIDTEVCLPVSPNIAKLKDKIKTIEAVQGGASIIHKGPYNTTEPSYCKLFTWINGNEKVKNGPIREIYLNDPDVVKPEEILTQIVVPV</sequence>
<dbReference type="Proteomes" id="UP000186469">
    <property type="component" value="Unassembled WGS sequence"/>
</dbReference>
<evidence type="ECO:0000313" key="2">
    <source>
        <dbReference type="EMBL" id="SHN69479.1"/>
    </source>
</evidence>
<proteinExistence type="predicted"/>
<evidence type="ECO:0000259" key="1">
    <source>
        <dbReference type="SMART" id="SM00871"/>
    </source>
</evidence>
<feature type="domain" description="AraC effector-binding" evidence="1">
    <location>
        <begin position="3"/>
        <end position="153"/>
    </location>
</feature>
<gene>
    <name evidence="2" type="ORF">SAMN02745728_01954</name>
</gene>
<evidence type="ECO:0000313" key="3">
    <source>
        <dbReference type="Proteomes" id="UP000186469"/>
    </source>
</evidence>
<name>A0A1M7TFE0_9BACT</name>
<dbReference type="Gene3D" id="3.20.80.10">
    <property type="entry name" value="Regulatory factor, effector binding domain"/>
    <property type="match status" value="1"/>
</dbReference>
<dbReference type="InterPro" id="IPR011256">
    <property type="entry name" value="Reg_factor_effector_dom_sf"/>
</dbReference>
<dbReference type="AlphaFoldDB" id="A0A1M7TFE0"/>
<protein>
    <submittedName>
        <fullName evidence="2">Effector-binding domain-containing protein</fullName>
    </submittedName>
</protein>
<organism evidence="2 3">
    <name type="scientific">Desulfovibrio litoralis DSM 11393</name>
    <dbReference type="NCBI Taxonomy" id="1121455"/>
    <lineage>
        <taxon>Bacteria</taxon>
        <taxon>Pseudomonadati</taxon>
        <taxon>Thermodesulfobacteriota</taxon>
        <taxon>Desulfovibrionia</taxon>
        <taxon>Desulfovibrionales</taxon>
        <taxon>Desulfovibrionaceae</taxon>
        <taxon>Desulfovibrio</taxon>
    </lineage>
</organism>
<dbReference type="RefSeq" id="WP_072697638.1">
    <property type="nucleotide sequence ID" value="NZ_FRDI01000011.1"/>
</dbReference>